<protein>
    <submittedName>
        <fullName evidence="1">Uncharacterized protein</fullName>
    </submittedName>
</protein>
<organism evidence="1 2">
    <name type="scientific">Populus alba</name>
    <name type="common">White poplar</name>
    <dbReference type="NCBI Taxonomy" id="43335"/>
    <lineage>
        <taxon>Eukaryota</taxon>
        <taxon>Viridiplantae</taxon>
        <taxon>Streptophyta</taxon>
        <taxon>Embryophyta</taxon>
        <taxon>Tracheophyta</taxon>
        <taxon>Spermatophyta</taxon>
        <taxon>Magnoliopsida</taxon>
        <taxon>eudicotyledons</taxon>
        <taxon>Gunneridae</taxon>
        <taxon>Pentapetalae</taxon>
        <taxon>rosids</taxon>
        <taxon>fabids</taxon>
        <taxon>Malpighiales</taxon>
        <taxon>Salicaceae</taxon>
        <taxon>Saliceae</taxon>
        <taxon>Populus</taxon>
    </lineage>
</organism>
<comment type="caution">
    <text evidence="1">The sequence shown here is derived from an EMBL/GenBank/DDBJ whole genome shotgun (WGS) entry which is preliminary data.</text>
</comment>
<evidence type="ECO:0000313" key="2">
    <source>
        <dbReference type="Proteomes" id="UP000309997"/>
    </source>
</evidence>
<accession>A0ACC4D6Z5</accession>
<keyword evidence="2" id="KW-1185">Reference proteome</keyword>
<sequence>MSRIVLLLQVKCWQIRRQTKAPQAAGTIHTDFERGFICDEVMKFDDLKELGSIVQVQRVRGWQEGRIITALSNGVCISTLESEIVNSVIS</sequence>
<dbReference type="Proteomes" id="UP000309997">
    <property type="component" value="Unassembled WGS sequence"/>
</dbReference>
<gene>
    <name evidence="1" type="ORF">D5086_003915</name>
</gene>
<name>A0ACC4D6Z5_POPAL</name>
<dbReference type="EMBL" id="RCHU02000001">
    <property type="protein sequence ID" value="KAL3612895.1"/>
    <property type="molecule type" value="Genomic_DNA"/>
</dbReference>
<reference evidence="1 2" key="1">
    <citation type="journal article" date="2024" name="Plant Biotechnol. J.">
        <title>Genome and CRISPR/Cas9 system of a widespread forest tree (Populus alba) in the world.</title>
        <authorList>
            <person name="Liu Y.J."/>
            <person name="Jiang P.F."/>
            <person name="Han X.M."/>
            <person name="Li X.Y."/>
            <person name="Wang H.M."/>
            <person name="Wang Y.J."/>
            <person name="Wang X.X."/>
            <person name="Zeng Q.Y."/>
        </authorList>
    </citation>
    <scope>NUCLEOTIDE SEQUENCE [LARGE SCALE GENOMIC DNA]</scope>
    <source>
        <strain evidence="2">cv. PAL-ZL1</strain>
    </source>
</reference>
<evidence type="ECO:0000313" key="1">
    <source>
        <dbReference type="EMBL" id="KAL3612895.1"/>
    </source>
</evidence>
<proteinExistence type="predicted"/>